<accession>A0A9W8YFC6</accession>
<evidence type="ECO:0000313" key="3">
    <source>
        <dbReference type="EMBL" id="KAJ4376215.1"/>
    </source>
</evidence>
<evidence type="ECO:0000256" key="1">
    <source>
        <dbReference type="SAM" id="MobiDB-lite"/>
    </source>
</evidence>
<dbReference type="GO" id="GO:0004932">
    <property type="term" value="F:mating-type factor pheromone receptor activity"/>
    <property type="evidence" value="ECO:0007669"/>
    <property type="project" value="InterPro"/>
</dbReference>
<evidence type="ECO:0000256" key="2">
    <source>
        <dbReference type="SAM" id="Phobius"/>
    </source>
</evidence>
<keyword evidence="2" id="KW-0472">Membrane</keyword>
<keyword evidence="4" id="KW-1185">Reference proteome</keyword>
<protein>
    <submittedName>
        <fullName evidence="3">Pheromone alpha factor receptor</fullName>
    </submittedName>
</protein>
<dbReference type="InterPro" id="IPR027458">
    <property type="entry name" value="STE2_TM1-TM2_sf"/>
</dbReference>
<dbReference type="GO" id="GO:0038038">
    <property type="term" value="C:G protein-coupled receptor homodimeric complex"/>
    <property type="evidence" value="ECO:0007669"/>
    <property type="project" value="TreeGrafter"/>
</dbReference>
<dbReference type="Pfam" id="PF02116">
    <property type="entry name" value="STE2"/>
    <property type="match status" value="1"/>
</dbReference>
<dbReference type="AlphaFoldDB" id="A0A9W8YFC6"/>
<keyword evidence="3" id="KW-0675">Receptor</keyword>
<feature type="transmembrane region" description="Helical" evidence="2">
    <location>
        <begin position="73"/>
        <end position="98"/>
    </location>
</feature>
<gene>
    <name evidence="3" type="primary">STE2</name>
    <name evidence="3" type="ORF">N0V83_001497</name>
</gene>
<sequence length="377" mass="41745">MPLPDFDPWAQSITLYKQDGTNFTIGVDTLDFYRLHGNRLAINYGTQVGASFMLLLVLLVISRAEKRKSFIFLINALCLTANTIRCTVFCTFVTSSLWNPYSQSSGDWSRISTSDLATRVAADVLTLLVATLVMISLCLQVWVVCVTTMPRQRYAIMAVTSSMACIALGYKAAAVIYDIKQLLVFQTMDPYKDLLSVSYIVQAISIWLFSCVFTYKLGYAINQRRRLKMRGFGPMHIVFIMGCQTMLIPAIFTSFQFRSDVPEFGTQVLTIVCIFLPFSAIWAGVVNDSSTAGSGPDSHQRLIHGEFYRSALSTTTSGDTSAHDKSRGMSVSTYTKGKEIESAAPTPSPRKKSHVNDDGIQVGHEFGISHHDAANHV</sequence>
<comment type="caution">
    <text evidence="3">The sequence shown here is derived from an EMBL/GenBank/DDBJ whole genome shotgun (WGS) entry which is preliminary data.</text>
</comment>
<feature type="transmembrane region" description="Helical" evidence="2">
    <location>
        <begin position="231"/>
        <end position="252"/>
    </location>
</feature>
<dbReference type="Gene3D" id="1.10.287.920">
    <property type="entry name" value="Pheromone alpha factor receptor"/>
    <property type="match status" value="1"/>
</dbReference>
<dbReference type="PANTHER" id="PTHR28009">
    <property type="entry name" value="PHEROMONE ALPHA FACTOR RECEPTOR"/>
    <property type="match status" value="1"/>
</dbReference>
<keyword evidence="2" id="KW-0812">Transmembrane</keyword>
<dbReference type="OrthoDB" id="5402633at2759"/>
<feature type="transmembrane region" description="Helical" evidence="2">
    <location>
        <begin position="154"/>
        <end position="177"/>
    </location>
</feature>
<keyword evidence="2" id="KW-1133">Transmembrane helix</keyword>
<reference evidence="3" key="1">
    <citation type="submission" date="2022-10" db="EMBL/GenBank/DDBJ databases">
        <title>Tapping the CABI collections for fungal endophytes: first genome assemblies for Collariella, Neodidymelliopsis, Ascochyta clinopodiicola, Didymella pomorum, Didymosphaeria variabile, Neocosmospora piperis and Neocucurbitaria cava.</title>
        <authorList>
            <person name="Hill R."/>
        </authorList>
    </citation>
    <scope>NUCLEOTIDE SEQUENCE</scope>
    <source>
        <strain evidence="3">IMI 356814</strain>
    </source>
</reference>
<dbReference type="InterPro" id="IPR000366">
    <property type="entry name" value="GPCR_STE2"/>
</dbReference>
<dbReference type="GO" id="GO:0000750">
    <property type="term" value="P:pheromone-dependent signal transduction involved in conjugation with cellular fusion"/>
    <property type="evidence" value="ECO:0007669"/>
    <property type="project" value="TreeGrafter"/>
</dbReference>
<dbReference type="PANTHER" id="PTHR28009:SF1">
    <property type="entry name" value="PHEROMONE ALPHA FACTOR RECEPTOR"/>
    <property type="match status" value="1"/>
</dbReference>
<dbReference type="CDD" id="cd14939">
    <property type="entry name" value="7tmD_STE2"/>
    <property type="match status" value="1"/>
</dbReference>
<dbReference type="EMBL" id="JAPEUY010000002">
    <property type="protein sequence ID" value="KAJ4376215.1"/>
    <property type="molecule type" value="Genomic_DNA"/>
</dbReference>
<feature type="transmembrane region" description="Helical" evidence="2">
    <location>
        <begin position="197"/>
        <end position="219"/>
    </location>
</feature>
<name>A0A9W8YFC6_9PLEO</name>
<feature type="transmembrane region" description="Helical" evidence="2">
    <location>
        <begin position="41"/>
        <end position="61"/>
    </location>
</feature>
<proteinExistence type="predicted"/>
<feature type="region of interest" description="Disordered" evidence="1">
    <location>
        <begin position="314"/>
        <end position="358"/>
    </location>
</feature>
<organism evidence="3 4">
    <name type="scientific">Neocucurbitaria cava</name>
    <dbReference type="NCBI Taxonomy" id="798079"/>
    <lineage>
        <taxon>Eukaryota</taxon>
        <taxon>Fungi</taxon>
        <taxon>Dikarya</taxon>
        <taxon>Ascomycota</taxon>
        <taxon>Pezizomycotina</taxon>
        <taxon>Dothideomycetes</taxon>
        <taxon>Pleosporomycetidae</taxon>
        <taxon>Pleosporales</taxon>
        <taxon>Pleosporineae</taxon>
        <taxon>Cucurbitariaceae</taxon>
        <taxon>Neocucurbitaria</taxon>
    </lineage>
</organism>
<feature type="transmembrane region" description="Helical" evidence="2">
    <location>
        <begin position="264"/>
        <end position="285"/>
    </location>
</feature>
<evidence type="ECO:0000313" key="4">
    <source>
        <dbReference type="Proteomes" id="UP001140560"/>
    </source>
</evidence>
<feature type="transmembrane region" description="Helical" evidence="2">
    <location>
        <begin position="124"/>
        <end position="147"/>
    </location>
</feature>
<dbReference type="Proteomes" id="UP001140560">
    <property type="component" value="Unassembled WGS sequence"/>
</dbReference>
<dbReference type="PRINTS" id="PR00250">
    <property type="entry name" value="GPCRSTE2"/>
</dbReference>